<organism evidence="1">
    <name type="scientific">freshwater metagenome</name>
    <dbReference type="NCBI Taxonomy" id="449393"/>
    <lineage>
        <taxon>unclassified sequences</taxon>
        <taxon>metagenomes</taxon>
        <taxon>ecological metagenomes</taxon>
    </lineage>
</organism>
<sequence>MGRGAFSPGQTYVALSRVRSLEGLYLTRAIQLKDIMVDNDVLRFMGGHRQAAIDADY</sequence>
<name>A0A6J6JLG1_9ZZZZ</name>
<reference evidence="1" key="1">
    <citation type="submission" date="2020-05" db="EMBL/GenBank/DDBJ databases">
        <authorList>
            <person name="Chiriac C."/>
            <person name="Salcher M."/>
            <person name="Ghai R."/>
            <person name="Kavagutti S V."/>
        </authorList>
    </citation>
    <scope>NUCLEOTIDE SEQUENCE</scope>
</reference>
<dbReference type="EMBL" id="CAEZVO010000099">
    <property type="protein sequence ID" value="CAB4636629.1"/>
    <property type="molecule type" value="Genomic_DNA"/>
</dbReference>
<accession>A0A6J6JLG1</accession>
<dbReference type="AlphaFoldDB" id="A0A6J6JLG1"/>
<protein>
    <submittedName>
        <fullName evidence="1">Unannotated protein</fullName>
    </submittedName>
</protein>
<proteinExistence type="predicted"/>
<evidence type="ECO:0000313" key="1">
    <source>
        <dbReference type="EMBL" id="CAB4636629.1"/>
    </source>
</evidence>
<gene>
    <name evidence="1" type="ORF">UFOPK2044_00708</name>
</gene>